<keyword evidence="2" id="KW-0805">Transcription regulation</keyword>
<evidence type="ECO:0000256" key="3">
    <source>
        <dbReference type="ARBA" id="ARBA00023163"/>
    </source>
</evidence>
<accession>A0A1D2A5I4</accession>
<gene>
    <name evidence="6" type="ORF">g.44728</name>
</gene>
<feature type="region of interest" description="Disordered" evidence="4">
    <location>
        <begin position="282"/>
        <end position="305"/>
    </location>
</feature>
<evidence type="ECO:0000256" key="1">
    <source>
        <dbReference type="ARBA" id="ARBA00007682"/>
    </source>
</evidence>
<organism evidence="6">
    <name type="scientific">Auxenochlorella protothecoides</name>
    <name type="common">Green microalga</name>
    <name type="synonym">Chlorella protothecoides</name>
    <dbReference type="NCBI Taxonomy" id="3075"/>
    <lineage>
        <taxon>Eukaryota</taxon>
        <taxon>Viridiplantae</taxon>
        <taxon>Chlorophyta</taxon>
        <taxon>core chlorophytes</taxon>
        <taxon>Trebouxiophyceae</taxon>
        <taxon>Chlorellales</taxon>
        <taxon>Chlorellaceae</taxon>
        <taxon>Auxenochlorella</taxon>
    </lineage>
</organism>
<proteinExistence type="inferred from homology"/>
<comment type="similarity">
    <text evidence="1">Belongs to the CNOT2/3/5 family.</text>
</comment>
<dbReference type="Gene3D" id="2.30.30.1020">
    <property type="entry name" value="CCR4-NOT complex subunit 2/3/5, C-terminal domain"/>
    <property type="match status" value="1"/>
</dbReference>
<evidence type="ECO:0000256" key="4">
    <source>
        <dbReference type="SAM" id="MobiDB-lite"/>
    </source>
</evidence>
<evidence type="ECO:0000256" key="2">
    <source>
        <dbReference type="ARBA" id="ARBA00023015"/>
    </source>
</evidence>
<keyword evidence="3" id="KW-0804">Transcription</keyword>
<dbReference type="EMBL" id="GDKF01004178">
    <property type="protein sequence ID" value="JAT74444.1"/>
    <property type="molecule type" value="Transcribed_RNA"/>
</dbReference>
<dbReference type="InterPro" id="IPR040168">
    <property type="entry name" value="Not2/3/5"/>
</dbReference>
<dbReference type="GO" id="GO:0006355">
    <property type="term" value="P:regulation of DNA-templated transcription"/>
    <property type="evidence" value="ECO:0007669"/>
    <property type="project" value="InterPro"/>
</dbReference>
<protein>
    <recommendedName>
        <fullName evidence="5">NOT2/NOT3/NOT5 C-terminal domain-containing protein</fullName>
    </recommendedName>
</protein>
<dbReference type="InterPro" id="IPR007282">
    <property type="entry name" value="NOT2/3/5_C"/>
</dbReference>
<evidence type="ECO:0000259" key="5">
    <source>
        <dbReference type="Pfam" id="PF04153"/>
    </source>
</evidence>
<sequence length="568" mass="56997">MMNNNGNGPGMDGRYAQFHAGQGVLPGYGGLPNNMQGLQGLQGAATAGYGLQGQLQGGRSGMPGMNAPVQGNQRMAGLGLNPGLAMGLGQNPRVNMAGAQQAQHAAHTQYGMAQRAQQGAPQQLGGLGGGLGGRMGGGGAAAGGTGSYPANLAMFQRGGQALGAHRGLGGRLGALGGGAGYVAPSGDLLTMLSKAAGQAAAAQAGAAVDGGDGGVQGGGGGSALDSAEFPTLGGAQAQGPGAAAARGMAAAQLAQLAQQQQQYGEGGDASFAALLGMGPGGGTAAKLQQQQGGGGGASPGVGFQEEEFPALPGTMARGPAGAQQAALQAMLAGVGPNTQRGQQVAAALQQQQQAAAAAAQAQAAAAAQAAATAAQVAAADPAAADAARYGLLGLVDVIRTPESDASSLALGFDLTSLGLSLNSAEPIWKEFGSPWGEPAGKVDAEFKTPACYQHNPLRLSQAYFSKFQPDTLFYVFYGMPGEDAQVLAAEELTNRGWYFHKELQAWLTMVPGTDPTQKTDRFERGAFFVFEPATWEVTRKDNFVVHFEHLERAPPLPGRPQPGLQARA</sequence>
<evidence type="ECO:0000313" key="6">
    <source>
        <dbReference type="EMBL" id="JAT74444.1"/>
    </source>
</evidence>
<dbReference type="InterPro" id="IPR038635">
    <property type="entry name" value="CCR4-NOT_su2/3/5_C_sf"/>
</dbReference>
<reference evidence="6" key="1">
    <citation type="submission" date="2015-08" db="EMBL/GenBank/DDBJ databases">
        <authorList>
            <person name="Babu N.S."/>
            <person name="Beckwith C.J."/>
            <person name="Beseler K.G."/>
            <person name="Brison A."/>
            <person name="Carone J.V."/>
            <person name="Caskin T.P."/>
            <person name="Diamond M."/>
            <person name="Durham M.E."/>
            <person name="Foxe J.M."/>
            <person name="Go M."/>
            <person name="Henderson B.A."/>
            <person name="Jones I.B."/>
            <person name="McGettigan J.A."/>
            <person name="Micheletti S.J."/>
            <person name="Nasrallah M.E."/>
            <person name="Ortiz D."/>
            <person name="Piller C.R."/>
            <person name="Privatt S.R."/>
            <person name="Schneider S.L."/>
            <person name="Sharp S."/>
            <person name="Smith T.C."/>
            <person name="Stanton J.D."/>
            <person name="Ullery H.E."/>
            <person name="Wilson R.J."/>
            <person name="Serrano M.G."/>
            <person name="Buck G."/>
            <person name="Lee V."/>
            <person name="Wang Y."/>
            <person name="Carvalho R."/>
            <person name="Voegtly L."/>
            <person name="Shi R."/>
            <person name="Duckworth R."/>
            <person name="Johnson A."/>
            <person name="Loviza R."/>
            <person name="Walstead R."/>
            <person name="Shah Z."/>
            <person name="Kiflezghi M."/>
            <person name="Wade K."/>
            <person name="Ball S.L."/>
            <person name="Bradley K.W."/>
            <person name="Asai D.J."/>
            <person name="Bowman C.A."/>
            <person name="Russell D.A."/>
            <person name="Pope W.H."/>
            <person name="Jacobs-Sera D."/>
            <person name="Hendrix R.W."/>
            <person name="Hatfull G.F."/>
        </authorList>
    </citation>
    <scope>NUCLEOTIDE SEQUENCE</scope>
</reference>
<dbReference type="GO" id="GO:0030015">
    <property type="term" value="C:CCR4-NOT core complex"/>
    <property type="evidence" value="ECO:0007669"/>
    <property type="project" value="InterPro"/>
</dbReference>
<name>A0A1D2A5I4_AUXPR</name>
<feature type="domain" description="NOT2/NOT3/NOT5 C-terminal" evidence="5">
    <location>
        <begin position="430"/>
        <end position="550"/>
    </location>
</feature>
<dbReference type="Pfam" id="PF04153">
    <property type="entry name" value="NOT2_3_5_C"/>
    <property type="match status" value="1"/>
</dbReference>
<dbReference type="PANTHER" id="PTHR23326">
    <property type="entry name" value="CCR4 NOT-RELATED"/>
    <property type="match status" value="1"/>
</dbReference>
<dbReference type="AlphaFoldDB" id="A0A1D2A5I4"/>